<evidence type="ECO:0000256" key="1">
    <source>
        <dbReference type="SAM" id="MobiDB-lite"/>
    </source>
</evidence>
<accession>A0AAV4U6T8</accession>
<sequence>MKKDVDHSGETGGWWLNNKHPLCFPNLKRSWKTDKMLYNSHGHYPRPIWGPLKRSNPSETSLNGREKQTSAKCPGTTSNITLGLF</sequence>
<dbReference type="AlphaFoldDB" id="A0AAV4U6T8"/>
<organism evidence="2 3">
    <name type="scientific">Caerostris extrusa</name>
    <name type="common">Bark spider</name>
    <name type="synonym">Caerostris bankana</name>
    <dbReference type="NCBI Taxonomy" id="172846"/>
    <lineage>
        <taxon>Eukaryota</taxon>
        <taxon>Metazoa</taxon>
        <taxon>Ecdysozoa</taxon>
        <taxon>Arthropoda</taxon>
        <taxon>Chelicerata</taxon>
        <taxon>Arachnida</taxon>
        <taxon>Araneae</taxon>
        <taxon>Araneomorphae</taxon>
        <taxon>Entelegynae</taxon>
        <taxon>Araneoidea</taxon>
        <taxon>Araneidae</taxon>
        <taxon>Caerostris</taxon>
    </lineage>
</organism>
<dbReference type="EMBL" id="BPLR01012369">
    <property type="protein sequence ID" value="GIY53499.1"/>
    <property type="molecule type" value="Genomic_DNA"/>
</dbReference>
<evidence type="ECO:0000313" key="2">
    <source>
        <dbReference type="EMBL" id="GIY53499.1"/>
    </source>
</evidence>
<comment type="caution">
    <text evidence="2">The sequence shown here is derived from an EMBL/GenBank/DDBJ whole genome shotgun (WGS) entry which is preliminary data.</text>
</comment>
<dbReference type="Proteomes" id="UP001054945">
    <property type="component" value="Unassembled WGS sequence"/>
</dbReference>
<proteinExistence type="predicted"/>
<reference evidence="2 3" key="1">
    <citation type="submission" date="2021-06" db="EMBL/GenBank/DDBJ databases">
        <title>Caerostris extrusa draft genome.</title>
        <authorList>
            <person name="Kono N."/>
            <person name="Arakawa K."/>
        </authorList>
    </citation>
    <scope>NUCLEOTIDE SEQUENCE [LARGE SCALE GENOMIC DNA]</scope>
</reference>
<keyword evidence="3" id="KW-1185">Reference proteome</keyword>
<name>A0AAV4U6T8_CAEEX</name>
<feature type="region of interest" description="Disordered" evidence="1">
    <location>
        <begin position="49"/>
        <end position="75"/>
    </location>
</feature>
<gene>
    <name evidence="2" type="ORF">CEXT_252901</name>
</gene>
<evidence type="ECO:0000313" key="3">
    <source>
        <dbReference type="Proteomes" id="UP001054945"/>
    </source>
</evidence>
<protein>
    <submittedName>
        <fullName evidence="2">Uncharacterized protein</fullName>
    </submittedName>
</protein>